<name>A0A1Y1JF34_PLAGO</name>
<organism evidence="8 9">
    <name type="scientific">Plasmodium gonderi</name>
    <dbReference type="NCBI Taxonomy" id="77519"/>
    <lineage>
        <taxon>Eukaryota</taxon>
        <taxon>Sar</taxon>
        <taxon>Alveolata</taxon>
        <taxon>Apicomplexa</taxon>
        <taxon>Aconoidasida</taxon>
        <taxon>Haemosporida</taxon>
        <taxon>Plasmodiidae</taxon>
        <taxon>Plasmodium</taxon>
        <taxon>Plasmodium (Plasmodium)</taxon>
    </lineage>
</organism>
<dbReference type="GO" id="GO:0005886">
    <property type="term" value="C:plasma membrane"/>
    <property type="evidence" value="ECO:0007669"/>
    <property type="project" value="UniProtKB-SubCell"/>
</dbReference>
<dbReference type="PANTHER" id="PTHR23503">
    <property type="entry name" value="SOLUTE CARRIER FAMILY 2"/>
    <property type="match status" value="1"/>
</dbReference>
<dbReference type="GeneID" id="39746971"/>
<feature type="transmembrane region" description="Helical" evidence="6">
    <location>
        <begin position="51"/>
        <end position="74"/>
    </location>
</feature>
<evidence type="ECO:0000259" key="7">
    <source>
        <dbReference type="PROSITE" id="PS50850"/>
    </source>
</evidence>
<comment type="subcellular location">
    <subcellularLocation>
        <location evidence="1">Cell membrane</location>
        <topology evidence="1">Multi-pass membrane protein</topology>
    </subcellularLocation>
</comment>
<feature type="domain" description="Major facilitator superfamily (MFS) profile" evidence="7">
    <location>
        <begin position="7"/>
        <end position="451"/>
    </location>
</feature>
<feature type="transmembrane region" description="Helical" evidence="6">
    <location>
        <begin position="403"/>
        <end position="424"/>
    </location>
</feature>
<keyword evidence="8" id="KW-0762">Sugar transport</keyword>
<comment type="caution">
    <text evidence="8">The sequence shown here is derived from an EMBL/GenBank/DDBJ whole genome shotgun (WGS) entry which is preliminary data.</text>
</comment>
<evidence type="ECO:0000256" key="2">
    <source>
        <dbReference type="ARBA" id="ARBA00022448"/>
    </source>
</evidence>
<sequence>MIYLTKVISNACLSILNCGLCLSAINLARKMVVADFKICPRGYARCKKENWYFATFYFTLYASALFGCLISLYFKDANRRKRMMVSHYLYIIGSLLSLYSSPHIVIFLFSQAFFGLAIGCSVVTAPSYVLEYSPKEHQKFYGFYIQIFFAVGILISYIFGASYISIRLKNQKTWHWFVTLMYKLHFAMPLIFSLVSLLLFYFVFTMDTPLHLYESKKFKKFDKLKTKINVADFDEKEEYHKHKSTYEVSLLAKEVSIISLFQNDTLKKTSFIGMLLCFLYSANGSFLFLNTIFLFFHALSNTLANTLASVGFILLYLISSIVCTQFVDKFEKKNMLICGLLIQVISVTCLTGSYFIDFTTVVHKIMLIMAIAFYLIGLSLGFGHVIWTLVFDLFPKESKVVGAFFSYYSLFIGALFISLILEFINTKYYAYFFILCIISLSISIFAISKFYKDNVVIIARHPSIDE</sequence>
<keyword evidence="2" id="KW-0813">Transport</keyword>
<evidence type="ECO:0000256" key="5">
    <source>
        <dbReference type="ARBA" id="ARBA00023136"/>
    </source>
</evidence>
<dbReference type="OrthoDB" id="6612291at2759"/>
<feature type="transmembrane region" description="Helical" evidence="6">
    <location>
        <begin position="302"/>
        <end position="323"/>
    </location>
</feature>
<dbReference type="Gene3D" id="1.20.1250.20">
    <property type="entry name" value="MFS general substrate transporter like domains"/>
    <property type="match status" value="1"/>
</dbReference>
<feature type="transmembrane region" description="Helical" evidence="6">
    <location>
        <begin position="7"/>
        <end position="28"/>
    </location>
</feature>
<accession>A0A1Y1JF34</accession>
<keyword evidence="4 6" id="KW-1133">Transmembrane helix</keyword>
<evidence type="ECO:0000256" key="4">
    <source>
        <dbReference type="ARBA" id="ARBA00022989"/>
    </source>
</evidence>
<dbReference type="GO" id="GO:0015149">
    <property type="term" value="F:hexose transmembrane transporter activity"/>
    <property type="evidence" value="ECO:0007669"/>
    <property type="project" value="TreeGrafter"/>
</dbReference>
<proteinExistence type="predicted"/>
<keyword evidence="9" id="KW-1185">Reference proteome</keyword>
<dbReference type="AlphaFoldDB" id="A0A1Y1JF34"/>
<dbReference type="InterPro" id="IPR045263">
    <property type="entry name" value="GLUT"/>
</dbReference>
<dbReference type="PANTHER" id="PTHR23503:SF8">
    <property type="entry name" value="FACILITATED GLUCOSE TRANSPORTER PROTEIN 1"/>
    <property type="match status" value="1"/>
</dbReference>
<feature type="transmembrane region" description="Helical" evidence="6">
    <location>
        <begin position="142"/>
        <end position="166"/>
    </location>
</feature>
<dbReference type="InterPro" id="IPR036259">
    <property type="entry name" value="MFS_trans_sf"/>
</dbReference>
<feature type="transmembrane region" description="Helical" evidence="6">
    <location>
        <begin position="186"/>
        <end position="204"/>
    </location>
</feature>
<feature type="transmembrane region" description="Helical" evidence="6">
    <location>
        <begin position="86"/>
        <end position="106"/>
    </location>
</feature>
<dbReference type="PROSITE" id="PS50850">
    <property type="entry name" value="MFS"/>
    <property type="match status" value="1"/>
</dbReference>
<evidence type="ECO:0000313" key="9">
    <source>
        <dbReference type="Proteomes" id="UP000195521"/>
    </source>
</evidence>
<dbReference type="Pfam" id="PF00083">
    <property type="entry name" value="Sugar_tr"/>
    <property type="match status" value="1"/>
</dbReference>
<dbReference type="InterPro" id="IPR020846">
    <property type="entry name" value="MFS_dom"/>
</dbReference>
<feature type="transmembrane region" description="Helical" evidence="6">
    <location>
        <begin position="335"/>
        <end position="356"/>
    </location>
</feature>
<dbReference type="SUPFAM" id="SSF103473">
    <property type="entry name" value="MFS general substrate transporter"/>
    <property type="match status" value="1"/>
</dbReference>
<dbReference type="InterPro" id="IPR005828">
    <property type="entry name" value="MFS_sugar_transport-like"/>
</dbReference>
<keyword evidence="3 6" id="KW-0812">Transmembrane</keyword>
<dbReference type="Proteomes" id="UP000195521">
    <property type="component" value="Unassembled WGS sequence"/>
</dbReference>
<feature type="transmembrane region" description="Helical" evidence="6">
    <location>
        <begin position="112"/>
        <end position="130"/>
    </location>
</feature>
<feature type="transmembrane region" description="Helical" evidence="6">
    <location>
        <begin position="368"/>
        <end position="391"/>
    </location>
</feature>
<evidence type="ECO:0000256" key="3">
    <source>
        <dbReference type="ARBA" id="ARBA00022692"/>
    </source>
</evidence>
<dbReference type="RefSeq" id="XP_028542847.1">
    <property type="nucleotide sequence ID" value="XM_028687046.1"/>
</dbReference>
<feature type="transmembrane region" description="Helical" evidence="6">
    <location>
        <begin position="430"/>
        <end position="451"/>
    </location>
</feature>
<evidence type="ECO:0000256" key="6">
    <source>
        <dbReference type="SAM" id="Phobius"/>
    </source>
</evidence>
<gene>
    <name evidence="8" type="ORF">PGO_071730</name>
</gene>
<dbReference type="OMA" id="GHMIWTH"/>
<reference evidence="9" key="1">
    <citation type="submission" date="2017-04" db="EMBL/GenBank/DDBJ databases">
        <title>Plasmodium gonderi genome.</title>
        <authorList>
            <person name="Arisue N."/>
            <person name="Honma H."/>
            <person name="Kawai S."/>
            <person name="Tougan T."/>
            <person name="Tanabe K."/>
            <person name="Horii T."/>
        </authorList>
    </citation>
    <scope>NUCLEOTIDE SEQUENCE [LARGE SCALE GENOMIC DNA]</scope>
    <source>
        <strain evidence="9">ATCC 30045</strain>
    </source>
</reference>
<dbReference type="EMBL" id="BDQF01000008">
    <property type="protein sequence ID" value="GAW80258.1"/>
    <property type="molecule type" value="Genomic_DNA"/>
</dbReference>
<keyword evidence="5 6" id="KW-0472">Membrane</keyword>
<evidence type="ECO:0000256" key="1">
    <source>
        <dbReference type="ARBA" id="ARBA00004651"/>
    </source>
</evidence>
<feature type="transmembrane region" description="Helical" evidence="6">
    <location>
        <begin position="271"/>
        <end position="296"/>
    </location>
</feature>
<evidence type="ECO:0000313" key="8">
    <source>
        <dbReference type="EMBL" id="GAW80258.1"/>
    </source>
</evidence>
<protein>
    <submittedName>
        <fullName evidence="8">Sugar transporter</fullName>
    </submittedName>
</protein>